<feature type="region of interest" description="Disordered" evidence="6">
    <location>
        <begin position="315"/>
        <end position="361"/>
    </location>
</feature>
<dbReference type="PANTHER" id="PTHR33048:SF2">
    <property type="entry name" value="SRPK"/>
    <property type="match status" value="1"/>
</dbReference>
<comment type="caution">
    <text evidence="9">The sequence shown here is derived from an EMBL/GenBank/DDBJ whole genome shotgun (WGS) entry which is preliminary data.</text>
</comment>
<keyword evidence="3 7" id="KW-1133">Transmembrane helix</keyword>
<protein>
    <recommendedName>
        <fullName evidence="8">Rhodopsin domain-containing protein</fullName>
    </recommendedName>
</protein>
<evidence type="ECO:0000256" key="4">
    <source>
        <dbReference type="ARBA" id="ARBA00023136"/>
    </source>
</evidence>
<accession>A0A395S178</accession>
<dbReference type="EMBL" id="PXOF01000096">
    <property type="protein sequence ID" value="RGP66163.1"/>
    <property type="molecule type" value="Genomic_DNA"/>
</dbReference>
<evidence type="ECO:0000256" key="3">
    <source>
        <dbReference type="ARBA" id="ARBA00022989"/>
    </source>
</evidence>
<evidence type="ECO:0000313" key="10">
    <source>
        <dbReference type="Proteomes" id="UP000266152"/>
    </source>
</evidence>
<dbReference type="Proteomes" id="UP000266152">
    <property type="component" value="Unassembled WGS sequence"/>
</dbReference>
<dbReference type="Pfam" id="PF20684">
    <property type="entry name" value="Fung_rhodopsin"/>
    <property type="match status" value="1"/>
</dbReference>
<evidence type="ECO:0000313" key="9">
    <source>
        <dbReference type="EMBL" id="RGP66163.1"/>
    </source>
</evidence>
<feature type="transmembrane region" description="Helical" evidence="7">
    <location>
        <begin position="6"/>
        <end position="24"/>
    </location>
</feature>
<keyword evidence="4 7" id="KW-0472">Membrane</keyword>
<dbReference type="PANTHER" id="PTHR33048">
    <property type="entry name" value="PTH11-LIKE INTEGRAL MEMBRANE PROTEIN (AFU_ORTHOLOGUE AFUA_5G11245)"/>
    <property type="match status" value="1"/>
</dbReference>
<comment type="subcellular location">
    <subcellularLocation>
        <location evidence="1">Membrane</location>
        <topology evidence="1">Multi-pass membrane protein</topology>
    </subcellularLocation>
</comment>
<feature type="domain" description="Rhodopsin" evidence="8">
    <location>
        <begin position="24"/>
        <end position="271"/>
    </location>
</feature>
<dbReference type="GO" id="GO:0016020">
    <property type="term" value="C:membrane"/>
    <property type="evidence" value="ECO:0007669"/>
    <property type="project" value="UniProtKB-SubCell"/>
</dbReference>
<reference evidence="9 10" key="1">
    <citation type="journal article" date="2018" name="PLoS Pathog.">
        <title>Evolution of structural diversity of trichothecenes, a family of toxins produced by plant pathogenic and entomopathogenic fungi.</title>
        <authorList>
            <person name="Proctor R.H."/>
            <person name="McCormick S.P."/>
            <person name="Kim H.S."/>
            <person name="Cardoza R.E."/>
            <person name="Stanley A.M."/>
            <person name="Lindo L."/>
            <person name="Kelly A."/>
            <person name="Brown D.W."/>
            <person name="Lee T."/>
            <person name="Vaughan M.M."/>
            <person name="Alexander N.J."/>
            <person name="Busman M."/>
            <person name="Gutierrez S."/>
        </authorList>
    </citation>
    <scope>NUCLEOTIDE SEQUENCE [LARGE SCALE GENOMIC DNA]</scope>
    <source>
        <strain evidence="9 10">NRRL 3299</strain>
    </source>
</reference>
<feature type="transmembrane region" description="Helical" evidence="7">
    <location>
        <begin position="44"/>
        <end position="63"/>
    </location>
</feature>
<proteinExistence type="inferred from homology"/>
<evidence type="ECO:0000256" key="5">
    <source>
        <dbReference type="ARBA" id="ARBA00038359"/>
    </source>
</evidence>
<evidence type="ECO:0000256" key="6">
    <source>
        <dbReference type="SAM" id="MobiDB-lite"/>
    </source>
</evidence>
<evidence type="ECO:0000256" key="2">
    <source>
        <dbReference type="ARBA" id="ARBA00022692"/>
    </source>
</evidence>
<feature type="transmembrane region" description="Helical" evidence="7">
    <location>
        <begin position="100"/>
        <end position="124"/>
    </location>
</feature>
<dbReference type="AlphaFoldDB" id="A0A395S178"/>
<organism evidence="9 10">
    <name type="scientific">Fusarium sporotrichioides</name>
    <dbReference type="NCBI Taxonomy" id="5514"/>
    <lineage>
        <taxon>Eukaryota</taxon>
        <taxon>Fungi</taxon>
        <taxon>Dikarya</taxon>
        <taxon>Ascomycota</taxon>
        <taxon>Pezizomycotina</taxon>
        <taxon>Sordariomycetes</taxon>
        <taxon>Hypocreomycetidae</taxon>
        <taxon>Hypocreales</taxon>
        <taxon>Nectriaceae</taxon>
        <taxon>Fusarium</taxon>
    </lineage>
</organism>
<dbReference type="InterPro" id="IPR052337">
    <property type="entry name" value="SAT4-like"/>
</dbReference>
<keyword evidence="10" id="KW-1185">Reference proteome</keyword>
<feature type="transmembrane region" description="Helical" evidence="7">
    <location>
        <begin position="136"/>
        <end position="161"/>
    </location>
</feature>
<evidence type="ECO:0000259" key="8">
    <source>
        <dbReference type="Pfam" id="PF20684"/>
    </source>
</evidence>
<name>A0A395S178_FUSSP</name>
<evidence type="ECO:0000256" key="7">
    <source>
        <dbReference type="SAM" id="Phobius"/>
    </source>
</evidence>
<sequence length="374" mass="41485">MAGQDSFVAEAFTLLCISVLIVGLRTYVRFKQVGVRNFQADDYLMLLALVPYAAETALAYTVGAKFHGLTNTGMTEAERKALSPDSEEYRLRVDGSKIQIAGWIIYSSLLWTIKAALCAFYLRLTDGLQGYRTRIYIGYGLVVATYIAILFCVLCSCQPFHHLWQIYPNPGNVCQPAISKLYIIVIVVLNIATDIYLLAIPLPMLWTARIPKVKKYGLVVLFSGAIFVMIAGLLRCFLIINNPETGPQQAASWAVRESFVAVVTSNLPSTYGWMRQKLRPIFGSLLSSNDDSKYKVGPEPGSIMLRDAQDLGWRTRNGRSAPSRAGHGALNDPTERDVYIHGGGEASSDEIIPPNQDGIKKDVEVTVHESWPRR</sequence>
<gene>
    <name evidence="9" type="ORF">FSPOR_6783</name>
</gene>
<feature type="transmembrane region" description="Helical" evidence="7">
    <location>
        <begin position="218"/>
        <end position="240"/>
    </location>
</feature>
<comment type="similarity">
    <text evidence="5">Belongs to the SAT4 family.</text>
</comment>
<feature type="transmembrane region" description="Helical" evidence="7">
    <location>
        <begin position="181"/>
        <end position="206"/>
    </location>
</feature>
<dbReference type="InterPro" id="IPR049326">
    <property type="entry name" value="Rhodopsin_dom_fungi"/>
</dbReference>
<keyword evidence="2 7" id="KW-0812">Transmembrane</keyword>
<evidence type="ECO:0000256" key="1">
    <source>
        <dbReference type="ARBA" id="ARBA00004141"/>
    </source>
</evidence>
<dbReference type="STRING" id="5514.A0A395S178"/>